<keyword evidence="3" id="KW-0813">Transport</keyword>
<protein>
    <submittedName>
        <fullName evidence="11">SMR family transporter</fullName>
    </submittedName>
</protein>
<dbReference type="Proteomes" id="UP001081071">
    <property type="component" value="Unassembled WGS sequence"/>
</dbReference>
<dbReference type="PANTHER" id="PTHR30561:SF1">
    <property type="entry name" value="MULTIDRUG TRANSPORTER EMRE"/>
    <property type="match status" value="1"/>
</dbReference>
<dbReference type="Gene3D" id="1.10.3730.20">
    <property type="match status" value="1"/>
</dbReference>
<keyword evidence="7 10" id="KW-0472">Membrane</keyword>
<feature type="transmembrane region" description="Helical" evidence="10">
    <location>
        <begin position="79"/>
        <end position="97"/>
    </location>
</feature>
<feature type="transmembrane region" description="Helical" evidence="10">
    <location>
        <begin position="56"/>
        <end position="73"/>
    </location>
</feature>
<comment type="similarity">
    <text evidence="2">Belongs to the drug/metabolite transporter (DMT) superfamily. Small multidrug resistance (SMR) (TC 2.A.7.1) family. Mmr subfamily.</text>
</comment>
<feature type="transmembrane region" description="Helical" evidence="10">
    <location>
        <begin position="24"/>
        <end position="44"/>
    </location>
</feature>
<keyword evidence="4" id="KW-1003">Cell membrane</keyword>
<evidence type="ECO:0000256" key="10">
    <source>
        <dbReference type="SAM" id="Phobius"/>
    </source>
</evidence>
<dbReference type="EMBL" id="JAPWIJ010000022">
    <property type="protein sequence ID" value="MCZ4522269.1"/>
    <property type="molecule type" value="Genomic_DNA"/>
</dbReference>
<reference evidence="11" key="1">
    <citation type="submission" date="2022-12" db="EMBL/GenBank/DDBJ databases">
        <authorList>
            <person name="Krivoruchko A.V."/>
            <person name="Elkin A."/>
        </authorList>
    </citation>
    <scope>NUCLEOTIDE SEQUENCE</scope>
    <source>
        <strain evidence="11">IEGM 1391</strain>
    </source>
</reference>
<dbReference type="InterPro" id="IPR045324">
    <property type="entry name" value="Small_multidrug_res"/>
</dbReference>
<evidence type="ECO:0000256" key="3">
    <source>
        <dbReference type="ARBA" id="ARBA00022448"/>
    </source>
</evidence>
<dbReference type="RefSeq" id="WP_245154498.1">
    <property type="nucleotide sequence ID" value="NZ_JAPWIJ010000022.1"/>
</dbReference>
<evidence type="ECO:0000256" key="1">
    <source>
        <dbReference type="ARBA" id="ARBA00004651"/>
    </source>
</evidence>
<dbReference type="InterPro" id="IPR000390">
    <property type="entry name" value="Small_drug/metabolite_transptr"/>
</dbReference>
<dbReference type="InterPro" id="IPR037185">
    <property type="entry name" value="EmrE-like"/>
</dbReference>
<evidence type="ECO:0000256" key="9">
    <source>
        <dbReference type="RuleBase" id="RU003942"/>
    </source>
</evidence>
<keyword evidence="8" id="KW-0046">Antibiotic resistance</keyword>
<keyword evidence="5 9" id="KW-0812">Transmembrane</keyword>
<dbReference type="PANTHER" id="PTHR30561">
    <property type="entry name" value="SMR FAMILY PROTON-DEPENDENT DRUG EFFLUX TRANSPORTER SUGE"/>
    <property type="match status" value="1"/>
</dbReference>
<keyword evidence="6 10" id="KW-1133">Transmembrane helix</keyword>
<sequence>MLTAAILSETAAALSMKAALDAPIWYVVVVAGYCISFVLLSLILRAGAPVGKTYGIWAASGIALTAVSGTVLFGEPLTATMIVGIAFVIGGVLLVEFGSGRAREGVSG</sequence>
<evidence type="ECO:0000313" key="11">
    <source>
        <dbReference type="EMBL" id="MCZ4522269.1"/>
    </source>
</evidence>
<evidence type="ECO:0000313" key="12">
    <source>
        <dbReference type="Proteomes" id="UP001081071"/>
    </source>
</evidence>
<evidence type="ECO:0000256" key="2">
    <source>
        <dbReference type="ARBA" id="ARBA00007822"/>
    </source>
</evidence>
<organism evidence="11 12">
    <name type="scientific">Rhodococcus ruber</name>
    <dbReference type="NCBI Taxonomy" id="1830"/>
    <lineage>
        <taxon>Bacteria</taxon>
        <taxon>Bacillati</taxon>
        <taxon>Actinomycetota</taxon>
        <taxon>Actinomycetes</taxon>
        <taxon>Mycobacteriales</taxon>
        <taxon>Nocardiaceae</taxon>
        <taxon>Rhodococcus</taxon>
    </lineage>
</organism>
<dbReference type="Pfam" id="PF00893">
    <property type="entry name" value="Multi_Drug_Res"/>
    <property type="match status" value="1"/>
</dbReference>
<comment type="caution">
    <text evidence="11">The sequence shown here is derived from an EMBL/GenBank/DDBJ whole genome shotgun (WGS) entry which is preliminary data.</text>
</comment>
<evidence type="ECO:0000256" key="5">
    <source>
        <dbReference type="ARBA" id="ARBA00022692"/>
    </source>
</evidence>
<gene>
    <name evidence="11" type="ORF">O4220_27425</name>
</gene>
<name>A0ABT4MMP8_9NOCA</name>
<evidence type="ECO:0000256" key="7">
    <source>
        <dbReference type="ARBA" id="ARBA00023136"/>
    </source>
</evidence>
<accession>A0ABT4MMP8</accession>
<dbReference type="SUPFAM" id="SSF103481">
    <property type="entry name" value="Multidrug resistance efflux transporter EmrE"/>
    <property type="match status" value="1"/>
</dbReference>
<comment type="subcellular location">
    <subcellularLocation>
        <location evidence="1 9">Cell membrane</location>
        <topology evidence="1 9">Multi-pass membrane protein</topology>
    </subcellularLocation>
</comment>
<proteinExistence type="inferred from homology"/>
<evidence type="ECO:0000256" key="4">
    <source>
        <dbReference type="ARBA" id="ARBA00022475"/>
    </source>
</evidence>
<evidence type="ECO:0000256" key="6">
    <source>
        <dbReference type="ARBA" id="ARBA00022989"/>
    </source>
</evidence>
<keyword evidence="12" id="KW-1185">Reference proteome</keyword>
<evidence type="ECO:0000256" key="8">
    <source>
        <dbReference type="ARBA" id="ARBA00023251"/>
    </source>
</evidence>